<keyword evidence="2" id="KW-1185">Reference proteome</keyword>
<reference evidence="1 2" key="1">
    <citation type="submission" date="2020-08" db="EMBL/GenBank/DDBJ databases">
        <title>Genomic Encyclopedia of Type Strains, Phase IV (KMG-IV): sequencing the most valuable type-strain genomes for metagenomic binning, comparative biology and taxonomic classification.</title>
        <authorList>
            <person name="Goeker M."/>
        </authorList>
    </citation>
    <scope>NUCLEOTIDE SEQUENCE [LARGE SCALE GENOMIC DNA]</scope>
    <source>
        <strain evidence="1 2">DSM 103336</strain>
    </source>
</reference>
<dbReference type="Pfam" id="PF21810">
    <property type="entry name" value="DUF6880"/>
    <property type="match status" value="1"/>
</dbReference>
<evidence type="ECO:0000313" key="2">
    <source>
        <dbReference type="Proteomes" id="UP000546701"/>
    </source>
</evidence>
<dbReference type="RefSeq" id="WP_157174975.1">
    <property type="nucleotide sequence ID" value="NZ_BMJP01000001.1"/>
</dbReference>
<evidence type="ECO:0000313" key="1">
    <source>
        <dbReference type="EMBL" id="MBB5728057.1"/>
    </source>
</evidence>
<dbReference type="EMBL" id="JACIJR010000001">
    <property type="protein sequence ID" value="MBB5728057.1"/>
    <property type="molecule type" value="Genomic_DNA"/>
</dbReference>
<comment type="caution">
    <text evidence="1">The sequence shown here is derived from an EMBL/GenBank/DDBJ whole genome shotgun (WGS) entry which is preliminary data.</text>
</comment>
<dbReference type="OrthoDB" id="7183688at2"/>
<name>A0A7W9F063_9SPHN</name>
<dbReference type="AlphaFoldDB" id="A0A7W9F063"/>
<proteinExistence type="predicted"/>
<accession>A0A7W9F063</accession>
<sequence>MAASSTLNARNLERLGAPALAELLIEVSTGHGAIKRRLRLALADATGPGEIATQVRKRLATIARARSNLDWRQLRALIADLATQHAAITGPLATADPVAAHDLLWDFLKLADRVFERTDDSAGKLIELFRAATADIARLAQAADVPPATLADRAFDALTGPNRGQYDALVAALAAPLGADGLALLNTRIAAWAVATPHPDDPDMAGGSIARVATRRAAVARIVGERIADATGDVDAYIAQQPDRTRAQPMVATAIAGRLLKAGRAEAAMAAINAADTSRIAYVPPEYDSVRLAILEALGRHDDAQAFRWDRFAAALHAGHLRDHLRRLPDFDDFEAEQRALTLVEAYPDAHAALAFLVAWPAYDRAARMVMARPKSLDGDRYEVLADAADLLDAAHPLAATLLRRTMIDFTLRTARAARYGHAGRHLRECAAADARIADYGALPDHATYVAALHRTHERKTGFWQAAAV</sequence>
<organism evidence="1 2">
    <name type="scientific">Sphingomonas prati</name>
    <dbReference type="NCBI Taxonomy" id="1843237"/>
    <lineage>
        <taxon>Bacteria</taxon>
        <taxon>Pseudomonadati</taxon>
        <taxon>Pseudomonadota</taxon>
        <taxon>Alphaproteobacteria</taxon>
        <taxon>Sphingomonadales</taxon>
        <taxon>Sphingomonadaceae</taxon>
        <taxon>Sphingomonas</taxon>
    </lineage>
</organism>
<protein>
    <submittedName>
        <fullName evidence="1">Uncharacterized protein</fullName>
    </submittedName>
</protein>
<gene>
    <name evidence="1" type="ORF">FHS99_000513</name>
</gene>
<dbReference type="InterPro" id="IPR049245">
    <property type="entry name" value="DUF6880"/>
</dbReference>
<dbReference type="Proteomes" id="UP000546701">
    <property type="component" value="Unassembled WGS sequence"/>
</dbReference>